<protein>
    <recommendedName>
        <fullName evidence="3">Wings apart-like protein C-terminal domain-containing protein</fullName>
    </recommendedName>
</protein>
<dbReference type="PANTHER" id="PTHR34065:SF1">
    <property type="entry name" value="CELL DIVISION CONTROL PROTEIN 14"/>
    <property type="match status" value="1"/>
</dbReference>
<gene>
    <name evidence="1" type="ORF">BT96DRAFT_935364</name>
</gene>
<proteinExistence type="predicted"/>
<dbReference type="Proteomes" id="UP000799118">
    <property type="component" value="Unassembled WGS sequence"/>
</dbReference>
<evidence type="ECO:0008006" key="3">
    <source>
        <dbReference type="Google" id="ProtNLM"/>
    </source>
</evidence>
<dbReference type="InterPro" id="IPR016024">
    <property type="entry name" value="ARM-type_fold"/>
</dbReference>
<dbReference type="EMBL" id="ML769413">
    <property type="protein sequence ID" value="KAE9404903.1"/>
    <property type="molecule type" value="Genomic_DNA"/>
</dbReference>
<accession>A0A6A4I4P7</accession>
<dbReference type="AlphaFoldDB" id="A0A6A4I4P7"/>
<reference evidence="1" key="1">
    <citation type="journal article" date="2019" name="Environ. Microbiol.">
        <title>Fungal ecological strategies reflected in gene transcription - a case study of two litter decomposers.</title>
        <authorList>
            <person name="Barbi F."/>
            <person name="Kohler A."/>
            <person name="Barry K."/>
            <person name="Baskaran P."/>
            <person name="Daum C."/>
            <person name="Fauchery L."/>
            <person name="Ihrmark K."/>
            <person name="Kuo A."/>
            <person name="LaButti K."/>
            <person name="Lipzen A."/>
            <person name="Morin E."/>
            <person name="Grigoriev I.V."/>
            <person name="Henrissat B."/>
            <person name="Lindahl B."/>
            <person name="Martin F."/>
        </authorList>
    </citation>
    <scope>NUCLEOTIDE SEQUENCE</scope>
    <source>
        <strain evidence="1">JB14</strain>
    </source>
</reference>
<dbReference type="SUPFAM" id="SSF48371">
    <property type="entry name" value="ARM repeat"/>
    <property type="match status" value="1"/>
</dbReference>
<name>A0A6A4I4P7_9AGAR</name>
<evidence type="ECO:0000313" key="1">
    <source>
        <dbReference type="EMBL" id="KAE9404903.1"/>
    </source>
</evidence>
<sequence>MDLARPDDEDQERISTLREDVENDLDEILSPRSSSESKTIALRRLEVLIGSACVKSSSQTSPFSDMGNLMRLQDGFECNSCSLGYQRPVARLELLAGLTKPGVDDEHYFTVKEIATQIVLSLSIIQGIALNHPRSKRWLGRIKPLEIFVDLLLASRHVSPTISASTSSSGSPKSGPSPDPSLTSTILDTILCILVDSTPALRAFEQCNGVQAIVKILKRAGTPREVR</sequence>
<dbReference type="Pfam" id="PF08045">
    <property type="entry name" value="CDC14"/>
    <property type="match status" value="1"/>
</dbReference>
<evidence type="ECO:0000313" key="2">
    <source>
        <dbReference type="Proteomes" id="UP000799118"/>
    </source>
</evidence>
<dbReference type="InterPro" id="IPR012535">
    <property type="entry name" value="Cell_div_Cdc14"/>
</dbReference>
<organism evidence="1 2">
    <name type="scientific">Gymnopus androsaceus JB14</name>
    <dbReference type="NCBI Taxonomy" id="1447944"/>
    <lineage>
        <taxon>Eukaryota</taxon>
        <taxon>Fungi</taxon>
        <taxon>Dikarya</taxon>
        <taxon>Basidiomycota</taxon>
        <taxon>Agaricomycotina</taxon>
        <taxon>Agaricomycetes</taxon>
        <taxon>Agaricomycetidae</taxon>
        <taxon>Agaricales</taxon>
        <taxon>Marasmiineae</taxon>
        <taxon>Omphalotaceae</taxon>
        <taxon>Gymnopus</taxon>
    </lineage>
</organism>
<dbReference type="PANTHER" id="PTHR34065">
    <property type="entry name" value="CELL DIVISION CONTROL PROTEIN 14"/>
    <property type="match status" value="1"/>
</dbReference>
<dbReference type="OrthoDB" id="5357220at2759"/>
<keyword evidence="2" id="KW-1185">Reference proteome</keyword>